<dbReference type="WBParaSite" id="PS1159_v2.g13331.t1">
    <property type="protein sequence ID" value="PS1159_v2.g13331.t1"/>
    <property type="gene ID" value="PS1159_v2.g13331"/>
</dbReference>
<reference evidence="2" key="1">
    <citation type="submission" date="2022-11" db="UniProtKB">
        <authorList>
            <consortium name="WormBaseParasite"/>
        </authorList>
    </citation>
    <scope>IDENTIFICATION</scope>
</reference>
<organism evidence="1 2">
    <name type="scientific">Panagrolaimus sp. PS1159</name>
    <dbReference type="NCBI Taxonomy" id="55785"/>
    <lineage>
        <taxon>Eukaryota</taxon>
        <taxon>Metazoa</taxon>
        <taxon>Ecdysozoa</taxon>
        <taxon>Nematoda</taxon>
        <taxon>Chromadorea</taxon>
        <taxon>Rhabditida</taxon>
        <taxon>Tylenchina</taxon>
        <taxon>Panagrolaimomorpha</taxon>
        <taxon>Panagrolaimoidea</taxon>
        <taxon>Panagrolaimidae</taxon>
        <taxon>Panagrolaimus</taxon>
    </lineage>
</organism>
<evidence type="ECO:0000313" key="1">
    <source>
        <dbReference type="Proteomes" id="UP000887580"/>
    </source>
</evidence>
<protein>
    <submittedName>
        <fullName evidence="2">Aminopeptidase P N-terminal domain-containing protein</fullName>
    </submittedName>
</protein>
<dbReference type="Proteomes" id="UP000887580">
    <property type="component" value="Unplaced"/>
</dbReference>
<sequence>MLKPWKYFGVRCFSQRPLPISSEEFQARRASLVHVGKPENPSTYGVSVAAIVKGASRTSYALDVYYPFRQSSYFRYLCGVNIADSLLYVTEKKSVLFTKEDLQKHSGVDQVLGLKEFESFIAKEIGDKHILIELDDFKDSPLMELFVKRPNSKLIPIVDKIRWRKSSAELDLMRETCRIGSAAMNSMIKKCKMAPNEAHLSGRLEFEYRRRGAIGSAYPPVVAAGSRAQTIHYLDADQDISPGDCVLVDAGCDLDGYVSDITRCFPISGKFNDHQKVLYDVLEDVHNDCLNYVENVRPLKLNELYFTMLKSMAKHLTAANFFDKELAKEETINLCDELCPHHVSHYLGMDVHDTFGISRSIELLSNVIITVEPGIYCRKGIEHVRKEFHGIGFRIEDDVLITKTGSEILTSTCVRGSNEIEKLMNN</sequence>
<name>A0AC35F2Z4_9BILA</name>
<evidence type="ECO:0000313" key="2">
    <source>
        <dbReference type="WBParaSite" id="PS1159_v2.g13331.t1"/>
    </source>
</evidence>
<accession>A0AC35F2Z4</accession>
<proteinExistence type="predicted"/>